<dbReference type="GO" id="GO:0004768">
    <property type="term" value="F:stearoyl-CoA 9-desaturase activity"/>
    <property type="evidence" value="ECO:0007669"/>
    <property type="project" value="TreeGrafter"/>
</dbReference>
<dbReference type="PRINTS" id="PR00075">
    <property type="entry name" value="FACDDSATRASE"/>
</dbReference>
<feature type="domain" description="Fatty acid desaturase" evidence="15">
    <location>
        <begin position="85"/>
        <end position="288"/>
    </location>
</feature>
<evidence type="ECO:0000256" key="1">
    <source>
        <dbReference type="ARBA" id="ARBA00004141"/>
    </source>
</evidence>
<feature type="transmembrane region" description="Helical" evidence="14">
    <location>
        <begin position="80"/>
        <end position="102"/>
    </location>
</feature>
<evidence type="ECO:0000256" key="13">
    <source>
        <dbReference type="SAM" id="MobiDB-lite"/>
    </source>
</evidence>
<organism evidence="16">
    <name type="scientific">Cacopsylla melanoneura</name>
    <dbReference type="NCBI Taxonomy" id="428564"/>
    <lineage>
        <taxon>Eukaryota</taxon>
        <taxon>Metazoa</taxon>
        <taxon>Ecdysozoa</taxon>
        <taxon>Arthropoda</taxon>
        <taxon>Hexapoda</taxon>
        <taxon>Insecta</taxon>
        <taxon>Pterygota</taxon>
        <taxon>Neoptera</taxon>
        <taxon>Paraneoptera</taxon>
        <taxon>Hemiptera</taxon>
        <taxon>Sternorrhyncha</taxon>
        <taxon>Psylloidea</taxon>
        <taxon>Psyllidae</taxon>
        <taxon>Psyllinae</taxon>
        <taxon>Cacopsylla</taxon>
    </lineage>
</organism>
<feature type="transmembrane region" description="Helical" evidence="14">
    <location>
        <begin position="233"/>
        <end position="254"/>
    </location>
</feature>
<keyword evidence="11 12" id="KW-0275">Fatty acid biosynthesis</keyword>
<keyword evidence="4 12" id="KW-0812">Transmembrane</keyword>
<reference evidence="16" key="1">
    <citation type="submission" date="2021-05" db="EMBL/GenBank/DDBJ databases">
        <authorList>
            <person name="Alioto T."/>
            <person name="Alioto T."/>
            <person name="Gomez Garrido J."/>
        </authorList>
    </citation>
    <scope>NUCLEOTIDE SEQUENCE</scope>
</reference>
<dbReference type="InterPro" id="IPR015876">
    <property type="entry name" value="Acyl-CoA_DS"/>
</dbReference>
<evidence type="ECO:0000256" key="11">
    <source>
        <dbReference type="ARBA" id="ARBA00023160"/>
    </source>
</evidence>
<dbReference type="InterPro" id="IPR005804">
    <property type="entry name" value="FA_desaturase_dom"/>
</dbReference>
<evidence type="ECO:0000256" key="10">
    <source>
        <dbReference type="ARBA" id="ARBA00023136"/>
    </source>
</evidence>
<evidence type="ECO:0000256" key="6">
    <source>
        <dbReference type="ARBA" id="ARBA00022989"/>
    </source>
</evidence>
<accession>A0A8D8V1V6</accession>
<sequence>MAPSLSAHFLSEAEVIYPPSHKSKPVTVPEYEPVYSTEKRTPSTNTYRWKIVWRNLIAFVYLHASALYGLYLILTFNQVQLSTVFTLLILGFISAEGVTAGAHRLWSHRTYSAKWPLRLLLMLAQTMAFQNHIYEWVRDHRVHHKFTDEDADPHNSRRGFFFSHMGWLLVRKHPDVKLRGRTVDMSDLDKDWVVMFQMKYYLILMPVCCFLIPALIPWYFFNETWSNSWYVSAMLRYTLSLHFTWLVNSAAHIWGVKPYDKNISPTENPSVSVLTFGEGWHNYHHTFPWDYKAAELGNYSLNLTTGVIDMFARIGWAYDLKTTDPELIRKRSTRTGDGTRQEGHGHSHENQLYGWNDKDMTIEDRMKESKIK</sequence>
<protein>
    <submittedName>
        <fullName evidence="16">Acyl-CoA Delta(11) desaturase</fullName>
    </submittedName>
</protein>
<dbReference type="PANTHER" id="PTHR11351">
    <property type="entry name" value="ACYL-COA DESATURASE"/>
    <property type="match status" value="1"/>
</dbReference>
<comment type="subcellular location">
    <subcellularLocation>
        <location evidence="1">Membrane</location>
        <topology evidence="1">Multi-pass membrane protein</topology>
    </subcellularLocation>
</comment>
<evidence type="ECO:0000256" key="12">
    <source>
        <dbReference type="RuleBase" id="RU000581"/>
    </source>
</evidence>
<dbReference type="Pfam" id="PF00487">
    <property type="entry name" value="FA_desaturase"/>
    <property type="match status" value="1"/>
</dbReference>
<evidence type="ECO:0000313" key="16">
    <source>
        <dbReference type="EMBL" id="CAG6713022.1"/>
    </source>
</evidence>
<dbReference type="CDD" id="cd03505">
    <property type="entry name" value="Delta9-FADS-like"/>
    <property type="match status" value="1"/>
</dbReference>
<evidence type="ECO:0000256" key="14">
    <source>
        <dbReference type="SAM" id="Phobius"/>
    </source>
</evidence>
<dbReference type="GO" id="GO:0005506">
    <property type="term" value="F:iron ion binding"/>
    <property type="evidence" value="ECO:0007669"/>
    <property type="project" value="TreeGrafter"/>
</dbReference>
<dbReference type="PANTHER" id="PTHR11351:SF98">
    <property type="entry name" value="RE43130P"/>
    <property type="match status" value="1"/>
</dbReference>
<feature type="region of interest" description="Disordered" evidence="13">
    <location>
        <begin position="329"/>
        <end position="354"/>
    </location>
</feature>
<evidence type="ECO:0000259" key="15">
    <source>
        <dbReference type="Pfam" id="PF00487"/>
    </source>
</evidence>
<feature type="transmembrane region" description="Helical" evidence="14">
    <location>
        <begin position="200"/>
        <end position="221"/>
    </location>
</feature>
<feature type="compositionally biased region" description="Basic and acidic residues" evidence="13">
    <location>
        <begin position="337"/>
        <end position="349"/>
    </location>
</feature>
<evidence type="ECO:0000256" key="3">
    <source>
        <dbReference type="ARBA" id="ARBA00022516"/>
    </source>
</evidence>
<feature type="transmembrane region" description="Helical" evidence="14">
    <location>
        <begin position="56"/>
        <end position="74"/>
    </location>
</feature>
<comment type="similarity">
    <text evidence="2 12">Belongs to the fatty acid desaturase type 1 family.</text>
</comment>
<keyword evidence="6 14" id="KW-1133">Transmembrane helix</keyword>
<dbReference type="AlphaFoldDB" id="A0A8D8V1V6"/>
<comment type="domain">
    <text evidence="12">The histidine box domains are involved in binding the catalytic metal ions.</text>
</comment>
<name>A0A8D8V1V6_9HEMI</name>
<evidence type="ECO:0000256" key="2">
    <source>
        <dbReference type="ARBA" id="ARBA00009295"/>
    </source>
</evidence>
<keyword evidence="9" id="KW-0443">Lipid metabolism</keyword>
<evidence type="ECO:0000256" key="9">
    <source>
        <dbReference type="ARBA" id="ARBA00023098"/>
    </source>
</evidence>
<proteinExistence type="inferred from homology"/>
<evidence type="ECO:0000256" key="8">
    <source>
        <dbReference type="ARBA" id="ARBA00023004"/>
    </source>
</evidence>
<keyword evidence="5" id="KW-0276">Fatty acid metabolism</keyword>
<evidence type="ECO:0000256" key="4">
    <source>
        <dbReference type="ARBA" id="ARBA00022692"/>
    </source>
</evidence>
<dbReference type="EMBL" id="HBUF01350077">
    <property type="protein sequence ID" value="CAG6713022.1"/>
    <property type="molecule type" value="Transcribed_RNA"/>
</dbReference>
<dbReference type="GO" id="GO:0006636">
    <property type="term" value="P:unsaturated fatty acid biosynthetic process"/>
    <property type="evidence" value="ECO:0007669"/>
    <property type="project" value="TreeGrafter"/>
</dbReference>
<keyword evidence="3 12" id="KW-0444">Lipid biosynthesis</keyword>
<keyword evidence="7 12" id="KW-0560">Oxidoreductase</keyword>
<evidence type="ECO:0000256" key="7">
    <source>
        <dbReference type="ARBA" id="ARBA00023002"/>
    </source>
</evidence>
<comment type="cofactor">
    <cofactor evidence="12">
        <name>Fe(2+)</name>
        <dbReference type="ChEBI" id="CHEBI:29033"/>
    </cofactor>
</comment>
<keyword evidence="10 14" id="KW-0472">Membrane</keyword>
<evidence type="ECO:0000256" key="5">
    <source>
        <dbReference type="ARBA" id="ARBA00022832"/>
    </source>
</evidence>
<keyword evidence="8" id="KW-0408">Iron</keyword>
<dbReference type="GO" id="GO:0005789">
    <property type="term" value="C:endoplasmic reticulum membrane"/>
    <property type="evidence" value="ECO:0007669"/>
    <property type="project" value="TreeGrafter"/>
</dbReference>